<accession>F0XJE0</accession>
<evidence type="ECO:0000256" key="6">
    <source>
        <dbReference type="ARBA" id="ARBA00035183"/>
    </source>
</evidence>
<evidence type="ECO:0000256" key="5">
    <source>
        <dbReference type="ARBA" id="ARBA00023274"/>
    </source>
</evidence>
<evidence type="ECO:0000256" key="4">
    <source>
        <dbReference type="ARBA" id="ARBA00023128"/>
    </source>
</evidence>
<keyword evidence="3" id="KW-0689">Ribosomal protein</keyword>
<dbReference type="HOGENOM" id="CLU_034472_2_0_1"/>
<keyword evidence="4" id="KW-0496">Mitochondrion</keyword>
<evidence type="ECO:0000313" key="8">
    <source>
        <dbReference type="Proteomes" id="UP000007796"/>
    </source>
</evidence>
<dbReference type="OrthoDB" id="6220758at2759"/>
<dbReference type="GO" id="GO:0005840">
    <property type="term" value="C:ribosome"/>
    <property type="evidence" value="ECO:0007669"/>
    <property type="project" value="UniProtKB-KW"/>
</dbReference>
<dbReference type="GO" id="GO:0005739">
    <property type="term" value="C:mitochondrion"/>
    <property type="evidence" value="ECO:0007669"/>
    <property type="project" value="UniProtKB-SubCell"/>
</dbReference>
<keyword evidence="8" id="KW-1185">Reference proteome</keyword>
<dbReference type="STRING" id="655863.F0XJE0"/>
<dbReference type="AlphaFoldDB" id="F0XJE0"/>
<dbReference type="GO" id="GO:1990904">
    <property type="term" value="C:ribonucleoprotein complex"/>
    <property type="evidence" value="ECO:0007669"/>
    <property type="project" value="UniProtKB-KW"/>
</dbReference>
<organism evidence="8">
    <name type="scientific">Grosmannia clavigera (strain kw1407 / UAMH 11150)</name>
    <name type="common">Blue stain fungus</name>
    <name type="synonym">Graphiocladiella clavigera</name>
    <dbReference type="NCBI Taxonomy" id="655863"/>
    <lineage>
        <taxon>Eukaryota</taxon>
        <taxon>Fungi</taxon>
        <taxon>Dikarya</taxon>
        <taxon>Ascomycota</taxon>
        <taxon>Pezizomycotina</taxon>
        <taxon>Sordariomycetes</taxon>
        <taxon>Sordariomycetidae</taxon>
        <taxon>Ophiostomatales</taxon>
        <taxon>Ophiostomataceae</taxon>
        <taxon>Leptographium</taxon>
    </lineage>
</organism>
<protein>
    <recommendedName>
        <fullName evidence="6">Large ribosomal subunit protein mL50</fullName>
    </recommendedName>
</protein>
<evidence type="ECO:0000256" key="3">
    <source>
        <dbReference type="ARBA" id="ARBA00022980"/>
    </source>
</evidence>
<evidence type="ECO:0000256" key="1">
    <source>
        <dbReference type="ARBA" id="ARBA00004173"/>
    </source>
</evidence>
<dbReference type="Pfam" id="PF10501">
    <property type="entry name" value="Ribosomal_L50"/>
    <property type="match status" value="1"/>
</dbReference>
<dbReference type="Proteomes" id="UP000007796">
    <property type="component" value="Unassembled WGS sequence"/>
</dbReference>
<dbReference type="EMBL" id="GL629782">
    <property type="protein sequence ID" value="EFX02234.1"/>
    <property type="molecule type" value="Genomic_DNA"/>
</dbReference>
<dbReference type="InterPro" id="IPR018305">
    <property type="entry name" value="Ribosomal_m50"/>
</dbReference>
<reference evidence="7 8" key="1">
    <citation type="journal article" date="2011" name="Proc. Natl. Acad. Sci. U.S.A.">
        <title>Genome and transcriptome analyses of the mountain pine beetle-fungal symbiont Grosmannia clavigera, a lodgepole pine pathogen.</title>
        <authorList>
            <person name="DiGuistini S."/>
            <person name="Wang Y."/>
            <person name="Liao N.Y."/>
            <person name="Taylor G."/>
            <person name="Tanguay P."/>
            <person name="Feau N."/>
            <person name="Henrissat B."/>
            <person name="Chan S.K."/>
            <person name="Hesse-Orce U."/>
            <person name="Alamouti S.M."/>
            <person name="Tsui C.K.M."/>
            <person name="Docking R.T."/>
            <person name="Levasseur A."/>
            <person name="Haridas S."/>
            <person name="Robertson G."/>
            <person name="Birol I."/>
            <person name="Holt R.A."/>
            <person name="Marra M.A."/>
            <person name="Hamelin R.C."/>
            <person name="Hirst M."/>
            <person name="Jones S.J.M."/>
            <person name="Bohlmann J."/>
            <person name="Breuil C."/>
        </authorList>
    </citation>
    <scope>NUCLEOTIDE SEQUENCE [LARGE SCALE GENOMIC DNA]</scope>
    <source>
        <strain evidence="8">kw1407 / UAMH 11150</strain>
    </source>
</reference>
<evidence type="ECO:0000256" key="2">
    <source>
        <dbReference type="ARBA" id="ARBA00008860"/>
    </source>
</evidence>
<dbReference type="GeneID" id="25975255"/>
<comment type="subcellular location">
    <subcellularLocation>
        <location evidence="1">Mitochondrion</location>
    </subcellularLocation>
</comment>
<evidence type="ECO:0000313" key="7">
    <source>
        <dbReference type="EMBL" id="EFX02234.1"/>
    </source>
</evidence>
<dbReference type="InParanoid" id="F0XJE0"/>
<dbReference type="RefSeq" id="XP_014171716.1">
    <property type="nucleotide sequence ID" value="XM_014316241.1"/>
</dbReference>
<proteinExistence type="inferred from homology"/>
<dbReference type="eggNOG" id="ENOG502S9FC">
    <property type="taxonomic scope" value="Eukaryota"/>
</dbReference>
<name>F0XJE0_GROCL</name>
<gene>
    <name evidence="7" type="ORF">CMQ_2283</name>
</gene>
<comment type="similarity">
    <text evidence="2">Belongs to the mitochondrion-specific ribosomal protein mL50 family.</text>
</comment>
<keyword evidence="5" id="KW-0687">Ribonucleoprotein</keyword>
<sequence length="393" mass="41478">MRRISRVPKPLGMCAPCEAAQPSRRLAAQLPRQHPSRHTAAAISSASASARPLASRSTFSTAGIHARPFSLSATRLQTTGEAPTEDAVAVAAAEDVELAATVTPVVPVLAVPGPVETAPRPGNVGDATYVPAESGEGLEEVGGLDGWWEDGRHWDPALEFRGFGPAQRVTDSAALEVLARQAVLEALAVCSSSSSSDVSLTGAWHRGGSAARQAALSLDVDVAEDGSVQGLRGDVAGVVAGLSPADVELEDGATTTALDADEARELVGSWDASWKQVSLEDAALKFAITKRILQLTGHLLADAHLVSANTVSGLLNVLVRPPKPKKLAEELKADGTLTELPNVAVYGRRVTPIDKHKMVGRWKVIVQELEKRDLPVTGTGKYDKSVERKWVYR</sequence>